<dbReference type="PATRIC" id="fig|1056511.3.peg.4846"/>
<protein>
    <submittedName>
        <fullName evidence="1">Uncharacterized protein</fullName>
    </submittedName>
</protein>
<name>L8J4S3_9GAMM</name>
<dbReference type="EMBL" id="AMZO01000049">
    <property type="protein sequence ID" value="ELR63198.1"/>
    <property type="molecule type" value="Genomic_DNA"/>
</dbReference>
<evidence type="ECO:0000313" key="2">
    <source>
        <dbReference type="Proteomes" id="UP000011134"/>
    </source>
</evidence>
<reference evidence="1 2" key="1">
    <citation type="submission" date="2012-12" db="EMBL/GenBank/DDBJ databases">
        <title>Genome Assembly of Photobacterium sp. AK15.</title>
        <authorList>
            <person name="Khatri I."/>
            <person name="Vaidya B."/>
            <person name="Srinivas T.N.R."/>
            <person name="Subramanian S."/>
            <person name="Pinnaka A."/>
        </authorList>
    </citation>
    <scope>NUCLEOTIDE SEQUENCE [LARGE SCALE GENOMIC DNA]</scope>
    <source>
        <strain evidence="1 2">AK15</strain>
    </source>
</reference>
<dbReference type="Proteomes" id="UP000011134">
    <property type="component" value="Unassembled WGS sequence"/>
</dbReference>
<dbReference type="RefSeq" id="WP_007471271.1">
    <property type="nucleotide sequence ID" value="NZ_AMZO01000049.1"/>
</dbReference>
<sequence length="524" mass="57880">MKFYNPTGSKKNVDLKPLSKRLTTVQDKAIVFYYSWQDGSLYDGYFSDTLAGMFEKAGASVTRIYKRRAFDQDDAEERECLGKYDAVIYFGASSCSTSKFATVYGGLIDAEQQTPTIVVTYNTFKNDCINANYENGTKTRCVYTDYPGDSLSTVAISTAFDCILNALYKQLSGSEKESGEFTFPKEPEIIEAVGDPYQWLVENHKTDCSPVVIPTTEAVELMLQGTSLNRYAVVSENVYPNKSVVNVLQVATVAVMAGLNPQHLPYALALVNAYGKAPLHACVISTNSFGFLPIVRTSSPESYGFNYKEHAISGVPNAYNAPFGRFLRLIQIAVGGWMQGEICFGVIGSQSLGAPAIVENPDYLDGSGGDTVSLAMGFCSQIGNFMNMPFERMMDIAKRFDYQTGLTVIVSPKRADELILEYGSLEQAGDYYQKTSCITLKQFWEEWHLVFTKPQLELGAGKNELQGYPKEYLRYFDDESTGDDLVPAFPKNSINFVVSGGSASKMMKAFQASIVTSVDVDDFK</sequence>
<proteinExistence type="predicted"/>
<evidence type="ECO:0000313" key="1">
    <source>
        <dbReference type="EMBL" id="ELR63198.1"/>
    </source>
</evidence>
<organism evidence="1 2">
    <name type="scientific">Photobacterium marinum</name>
    <dbReference type="NCBI Taxonomy" id="1056511"/>
    <lineage>
        <taxon>Bacteria</taxon>
        <taxon>Pseudomonadati</taxon>
        <taxon>Pseudomonadota</taxon>
        <taxon>Gammaproteobacteria</taxon>
        <taxon>Vibrionales</taxon>
        <taxon>Vibrionaceae</taxon>
        <taxon>Photobacterium</taxon>
    </lineage>
</organism>
<gene>
    <name evidence="1" type="ORF">C942_04033</name>
</gene>
<comment type="caution">
    <text evidence="1">The sequence shown here is derived from an EMBL/GenBank/DDBJ whole genome shotgun (WGS) entry which is preliminary data.</text>
</comment>
<dbReference type="OrthoDB" id="5240640at2"/>
<keyword evidence="2" id="KW-1185">Reference proteome</keyword>
<accession>L8J4S3</accession>
<dbReference type="AlphaFoldDB" id="L8J4S3"/>